<evidence type="ECO:0000313" key="12">
    <source>
        <dbReference type="Proteomes" id="UP000440367"/>
    </source>
</evidence>
<dbReference type="EMBL" id="QXFW01000165">
    <property type="protein sequence ID" value="KAE9022299.1"/>
    <property type="molecule type" value="Genomic_DNA"/>
</dbReference>
<dbReference type="Proteomes" id="UP000440732">
    <property type="component" value="Unassembled WGS sequence"/>
</dbReference>
<proteinExistence type="predicted"/>
<evidence type="ECO:0000313" key="15">
    <source>
        <dbReference type="Proteomes" id="UP000460718"/>
    </source>
</evidence>
<keyword evidence="10" id="KW-1185">Reference proteome</keyword>
<evidence type="ECO:0000313" key="4">
    <source>
        <dbReference type="EMBL" id="KAE9129326.1"/>
    </source>
</evidence>
<dbReference type="EMBL" id="QXFZ01000164">
    <property type="protein sequence ID" value="KAE9129326.1"/>
    <property type="molecule type" value="Genomic_DNA"/>
</dbReference>
<evidence type="ECO:0000313" key="16">
    <source>
        <dbReference type="Proteomes" id="UP000488956"/>
    </source>
</evidence>
<evidence type="ECO:0000313" key="13">
    <source>
        <dbReference type="Proteomes" id="UP000440732"/>
    </source>
</evidence>
<dbReference type="Proteomes" id="UP000488956">
    <property type="component" value="Unassembled WGS sequence"/>
</dbReference>
<evidence type="ECO:0000313" key="8">
    <source>
        <dbReference type="EMBL" id="KAE9321675.1"/>
    </source>
</evidence>
<dbReference type="Proteomes" id="UP000437068">
    <property type="component" value="Unassembled WGS sequence"/>
</dbReference>
<evidence type="ECO:0000313" key="14">
    <source>
        <dbReference type="Proteomes" id="UP000441208"/>
    </source>
</evidence>
<evidence type="ECO:0000313" key="9">
    <source>
        <dbReference type="Proteomes" id="UP000429523"/>
    </source>
</evidence>
<dbReference type="EMBL" id="QXGF01000181">
    <property type="protein sequence ID" value="KAE8944927.1"/>
    <property type="molecule type" value="Genomic_DNA"/>
</dbReference>
<gene>
    <name evidence="8" type="ORF">PF001_g4785</name>
    <name evidence="7" type="ORF">PF002_g5924</name>
    <name evidence="6" type="ORF">PF005_g4906</name>
    <name evidence="5" type="ORF">PF006_g4720</name>
    <name evidence="4" type="ORF">PF007_g4918</name>
    <name evidence="1" type="ORF">PF009_g5403</name>
    <name evidence="3" type="ORF">PF010_g4264</name>
    <name evidence="2" type="ORF">PF011_g4540</name>
</gene>
<dbReference type="EMBL" id="QXGA01000168">
    <property type="protein sequence ID" value="KAE9150947.1"/>
    <property type="molecule type" value="Genomic_DNA"/>
</dbReference>
<evidence type="ECO:0000313" key="7">
    <source>
        <dbReference type="EMBL" id="KAE9248144.1"/>
    </source>
</evidence>
<dbReference type="EMBL" id="QXFX01000146">
    <property type="protein sequence ID" value="KAE9129104.1"/>
    <property type="molecule type" value="Genomic_DNA"/>
</dbReference>
<evidence type="ECO:0000313" key="1">
    <source>
        <dbReference type="EMBL" id="KAE8944927.1"/>
    </source>
</evidence>
<evidence type="ECO:0000313" key="2">
    <source>
        <dbReference type="EMBL" id="KAE9022299.1"/>
    </source>
</evidence>
<evidence type="ECO:0000313" key="6">
    <source>
        <dbReference type="EMBL" id="KAE9227002.1"/>
    </source>
</evidence>
<organism evidence="7 12">
    <name type="scientific">Phytophthora fragariae</name>
    <dbReference type="NCBI Taxonomy" id="53985"/>
    <lineage>
        <taxon>Eukaryota</taxon>
        <taxon>Sar</taxon>
        <taxon>Stramenopiles</taxon>
        <taxon>Oomycota</taxon>
        <taxon>Peronosporomycetes</taxon>
        <taxon>Peronosporales</taxon>
        <taxon>Peronosporaceae</taxon>
        <taxon>Phytophthora</taxon>
    </lineage>
</organism>
<dbReference type="PANTHER" id="PTHR47150">
    <property type="entry name" value="OS12G0169200 PROTEIN"/>
    <property type="match status" value="1"/>
</dbReference>
<dbReference type="EMBL" id="QXGD01000200">
    <property type="protein sequence ID" value="KAE9248144.1"/>
    <property type="molecule type" value="Genomic_DNA"/>
</dbReference>
<reference evidence="9 10" key="1">
    <citation type="submission" date="2018-08" db="EMBL/GenBank/DDBJ databases">
        <title>Genomic investigation of the strawberry pathogen Phytophthora fragariae indicates pathogenicity is determined by transcriptional variation in three key races.</title>
        <authorList>
            <person name="Adams T.M."/>
            <person name="Armitage A.D."/>
            <person name="Sobczyk M.K."/>
            <person name="Bates H.J."/>
            <person name="Dunwell J.M."/>
            <person name="Nellist C.F."/>
            <person name="Harrison R.J."/>
        </authorList>
    </citation>
    <scope>NUCLEOTIDE SEQUENCE [LARGE SCALE GENOMIC DNA]</scope>
    <source>
        <strain evidence="8 11">A4</strain>
        <strain evidence="7 12">BC-1</strain>
        <strain evidence="6 10">NOV-27</strain>
        <strain evidence="5 13">NOV-5</strain>
        <strain evidence="4 14">NOV-71</strain>
        <strain evidence="1 9">NOV-9</strain>
        <strain evidence="3 16">ONT-3</strain>
        <strain evidence="2 15">SCRP245</strain>
    </source>
</reference>
<evidence type="ECO:0000313" key="5">
    <source>
        <dbReference type="EMBL" id="KAE9150947.1"/>
    </source>
</evidence>
<dbReference type="Proteomes" id="UP000429523">
    <property type="component" value="Unassembled WGS sequence"/>
</dbReference>
<dbReference type="EMBL" id="QXGB01000164">
    <property type="protein sequence ID" value="KAE9227002.1"/>
    <property type="molecule type" value="Genomic_DNA"/>
</dbReference>
<dbReference type="OrthoDB" id="124998at2759"/>
<dbReference type="PANTHER" id="PTHR47150:SF6">
    <property type="entry name" value="OS01G0872900 PROTEIN"/>
    <property type="match status" value="1"/>
</dbReference>
<name>A0A6A4A153_9STRA</name>
<dbReference type="Proteomes" id="UP000433483">
    <property type="component" value="Unassembled WGS sequence"/>
</dbReference>
<evidence type="ECO:0000313" key="10">
    <source>
        <dbReference type="Proteomes" id="UP000433483"/>
    </source>
</evidence>
<dbReference type="Proteomes" id="UP000460718">
    <property type="component" value="Unassembled WGS sequence"/>
</dbReference>
<sequence length="162" mass="17865">MVDATAADEEPDAHEILLHAENDSAALRHFFQFNDDGTLEVVAAMVALLGSDQAAPVVAASSQQRPNVERGALEAGARLARDDDVGDVPFNRAESFRRYLCMRRHFFLRDVRAVDDPDDYFQQRHDATEKLGLIAPQKCTAAIRQLAYGTSADAVDEYVRSG</sequence>
<evidence type="ECO:0000313" key="3">
    <source>
        <dbReference type="EMBL" id="KAE9129104.1"/>
    </source>
</evidence>
<dbReference type="Proteomes" id="UP000440367">
    <property type="component" value="Unassembled WGS sequence"/>
</dbReference>
<dbReference type="Proteomes" id="UP000441208">
    <property type="component" value="Unassembled WGS sequence"/>
</dbReference>
<accession>A0A6A4A153</accession>
<comment type="caution">
    <text evidence="7">The sequence shown here is derived from an EMBL/GenBank/DDBJ whole genome shotgun (WGS) entry which is preliminary data.</text>
</comment>
<dbReference type="AlphaFoldDB" id="A0A6A4A153"/>
<dbReference type="EMBL" id="QXGE01000169">
    <property type="protein sequence ID" value="KAE9321675.1"/>
    <property type="molecule type" value="Genomic_DNA"/>
</dbReference>
<protein>
    <submittedName>
        <fullName evidence="7">Uncharacterized protein</fullName>
    </submittedName>
</protein>
<evidence type="ECO:0000313" key="11">
    <source>
        <dbReference type="Proteomes" id="UP000437068"/>
    </source>
</evidence>